<keyword evidence="3 4" id="KW-0460">Magnesium</keyword>
<comment type="cofactor">
    <cofactor evidence="4">
        <name>Mg(2+)</name>
        <dbReference type="ChEBI" id="CHEBI:18420"/>
    </cofactor>
</comment>
<reference evidence="5" key="2">
    <citation type="submission" date="2025-09" db="UniProtKB">
        <authorList>
            <consortium name="Ensembl"/>
        </authorList>
    </citation>
    <scope>IDENTIFICATION</scope>
</reference>
<dbReference type="InParanoid" id="A0A673XYY9"/>
<comment type="similarity">
    <text evidence="1">Belongs to the inositol monophosphatase superfamily.</text>
</comment>
<dbReference type="PRINTS" id="PR00377">
    <property type="entry name" value="IMPHPHTASES"/>
</dbReference>
<dbReference type="FunFam" id="3.30.540.10:FF:000004">
    <property type="entry name" value="Inositol-1-monophosphatase"/>
    <property type="match status" value="1"/>
</dbReference>
<evidence type="ECO:0000313" key="6">
    <source>
        <dbReference type="Proteomes" id="UP000472277"/>
    </source>
</evidence>
<dbReference type="InterPro" id="IPR020583">
    <property type="entry name" value="Inositol_monoP_metal-BS"/>
</dbReference>
<dbReference type="GeneTree" id="ENSGT00940000160536"/>
<dbReference type="SUPFAM" id="SSF56655">
    <property type="entry name" value="Carbohydrate phosphatase"/>
    <property type="match status" value="1"/>
</dbReference>
<reference evidence="5" key="1">
    <citation type="submission" date="2025-08" db="UniProtKB">
        <authorList>
            <consortium name="Ensembl"/>
        </authorList>
    </citation>
    <scope>IDENTIFICATION</scope>
</reference>
<dbReference type="Proteomes" id="UP000472277">
    <property type="component" value="Chromosome 2"/>
</dbReference>
<dbReference type="GO" id="GO:0046872">
    <property type="term" value="F:metal ion binding"/>
    <property type="evidence" value="ECO:0007669"/>
    <property type="project" value="UniProtKB-KW"/>
</dbReference>
<dbReference type="OMA" id="RYCCRTL"/>
<dbReference type="Ensembl" id="ENSSTUT00000028753.1">
    <property type="protein sequence ID" value="ENSSTUP00000027466.1"/>
    <property type="gene ID" value="ENSSTUG00000011905.1"/>
</dbReference>
<proteinExistence type="inferred from homology"/>
<evidence type="ECO:0000256" key="1">
    <source>
        <dbReference type="ARBA" id="ARBA00009759"/>
    </source>
</evidence>
<feature type="binding site" evidence="4">
    <location>
        <position position="90"/>
    </location>
    <ligand>
        <name>Mg(2+)</name>
        <dbReference type="ChEBI" id="CHEBI:18420"/>
        <label>2</label>
    </ligand>
</feature>
<organism evidence="5 6">
    <name type="scientific">Salmo trutta</name>
    <name type="common">Brown trout</name>
    <dbReference type="NCBI Taxonomy" id="8032"/>
    <lineage>
        <taxon>Eukaryota</taxon>
        <taxon>Metazoa</taxon>
        <taxon>Chordata</taxon>
        <taxon>Craniata</taxon>
        <taxon>Vertebrata</taxon>
        <taxon>Euteleostomi</taxon>
        <taxon>Actinopterygii</taxon>
        <taxon>Neopterygii</taxon>
        <taxon>Teleostei</taxon>
        <taxon>Protacanthopterygii</taxon>
        <taxon>Salmoniformes</taxon>
        <taxon>Salmonidae</taxon>
        <taxon>Salmoninae</taxon>
        <taxon>Salmo</taxon>
    </lineage>
</organism>
<dbReference type="Gene3D" id="3.30.540.10">
    <property type="entry name" value="Fructose-1,6-Bisphosphatase, subunit A, domain 1"/>
    <property type="match status" value="1"/>
</dbReference>
<keyword evidence="2 4" id="KW-0479">Metal-binding</keyword>
<evidence type="ECO:0000256" key="4">
    <source>
        <dbReference type="PIRSR" id="PIRSR600760-2"/>
    </source>
</evidence>
<dbReference type="InterPro" id="IPR000760">
    <property type="entry name" value="Inositol_monophosphatase-like"/>
</dbReference>
<feature type="binding site" evidence="4">
    <location>
        <position position="92"/>
    </location>
    <ligand>
        <name>Mg(2+)</name>
        <dbReference type="ChEBI" id="CHEBI:18420"/>
        <label>1</label>
        <note>catalytic</note>
    </ligand>
</feature>
<keyword evidence="6" id="KW-1185">Reference proteome</keyword>
<feature type="binding site" evidence="4">
    <location>
        <position position="70"/>
    </location>
    <ligand>
        <name>Mg(2+)</name>
        <dbReference type="ChEBI" id="CHEBI:18420"/>
        <label>1</label>
        <note>catalytic</note>
    </ligand>
</feature>
<evidence type="ECO:0000313" key="5">
    <source>
        <dbReference type="Ensembl" id="ENSSTUP00000027466.1"/>
    </source>
</evidence>
<dbReference type="PANTHER" id="PTHR20854">
    <property type="entry name" value="INOSITOL MONOPHOSPHATASE"/>
    <property type="match status" value="1"/>
</dbReference>
<dbReference type="PROSITE" id="PS00629">
    <property type="entry name" value="IMP_1"/>
    <property type="match status" value="1"/>
</dbReference>
<dbReference type="Pfam" id="PF00459">
    <property type="entry name" value="Inositol_P"/>
    <property type="match status" value="1"/>
</dbReference>
<evidence type="ECO:0000256" key="2">
    <source>
        <dbReference type="ARBA" id="ARBA00022723"/>
    </source>
</evidence>
<sequence>SDKCWRECMDVAVEVACRAGKVVQEAVKHKKNVSTKSTPIYLVTEADQQVEELIISTLRDKFPSHRFIGEESSAAGEKCIFTDSPSWIIDPIDGTCNFLHRYCCRTLWTRYCCRTLWTRYCCRTLWTRYCCRTL</sequence>
<evidence type="ECO:0000256" key="3">
    <source>
        <dbReference type="ARBA" id="ARBA00022842"/>
    </source>
</evidence>
<protein>
    <submittedName>
        <fullName evidence="5">Inositol(myo)-1(or 4)-monophosphatase 2</fullName>
    </submittedName>
</protein>
<name>A0A673XYY9_SALTR</name>
<dbReference type="GO" id="GO:0006020">
    <property type="term" value="P:inositol metabolic process"/>
    <property type="evidence" value="ECO:0007669"/>
    <property type="project" value="TreeGrafter"/>
</dbReference>
<dbReference type="PANTHER" id="PTHR20854:SF29">
    <property type="entry name" value="INOSITOL MONOPHOSPHATASE 2"/>
    <property type="match status" value="1"/>
</dbReference>
<feature type="binding site" evidence="4">
    <location>
        <position position="93"/>
    </location>
    <ligand>
        <name>Mg(2+)</name>
        <dbReference type="ChEBI" id="CHEBI:18420"/>
        <label>2</label>
    </ligand>
</feature>
<accession>A0A673XYY9</accession>
<dbReference type="GO" id="GO:0008934">
    <property type="term" value="F:inositol monophosphate 1-phosphatase activity"/>
    <property type="evidence" value="ECO:0007669"/>
    <property type="project" value="TreeGrafter"/>
</dbReference>
<dbReference type="GO" id="GO:0007165">
    <property type="term" value="P:signal transduction"/>
    <property type="evidence" value="ECO:0007669"/>
    <property type="project" value="TreeGrafter"/>
</dbReference>
<dbReference type="AlphaFoldDB" id="A0A673XYY9"/>